<dbReference type="PANTHER" id="PTHR43248:SF25">
    <property type="entry name" value="AB HYDROLASE-1 DOMAIN-CONTAINING PROTEIN-RELATED"/>
    <property type="match status" value="1"/>
</dbReference>
<dbReference type="InterPro" id="IPR029058">
    <property type="entry name" value="AB_hydrolase_fold"/>
</dbReference>
<dbReference type="HOGENOM" id="CLU_013364_5_2_1"/>
<dbReference type="STRING" id="1284197.S8BFP1"/>
<gene>
    <name evidence="4" type="ORF">H072_8123</name>
</gene>
<reference evidence="4 5" key="1">
    <citation type="journal article" date="2013" name="PLoS Genet.">
        <title>Genomic mechanisms accounting for the adaptation to parasitism in nematode-trapping fungi.</title>
        <authorList>
            <person name="Meerupati T."/>
            <person name="Andersson K.M."/>
            <person name="Friman E."/>
            <person name="Kumar D."/>
            <person name="Tunlid A."/>
            <person name="Ahren D."/>
        </authorList>
    </citation>
    <scope>NUCLEOTIDE SEQUENCE [LARGE SCALE GENOMIC DNA]</scope>
    <source>
        <strain evidence="4 5">CBS 200.50</strain>
    </source>
</reference>
<evidence type="ECO:0000256" key="2">
    <source>
        <dbReference type="ARBA" id="ARBA00022801"/>
    </source>
</evidence>
<dbReference type="EMBL" id="AQGS01000576">
    <property type="protein sequence ID" value="EPS38108.1"/>
    <property type="molecule type" value="Genomic_DNA"/>
</dbReference>
<name>S8BFP1_DACHA</name>
<dbReference type="AlphaFoldDB" id="S8BFP1"/>
<protein>
    <recommendedName>
        <fullName evidence="3">Peptidase S33 tripeptidyl aminopeptidase-like C-terminal domain-containing protein</fullName>
    </recommendedName>
</protein>
<feature type="domain" description="Peptidase S33 tripeptidyl aminopeptidase-like C-terminal" evidence="3">
    <location>
        <begin position="424"/>
        <end position="520"/>
    </location>
</feature>
<dbReference type="Gene3D" id="3.40.50.1820">
    <property type="entry name" value="alpha/beta hydrolase"/>
    <property type="match status" value="1"/>
</dbReference>
<accession>S8BFP1</accession>
<dbReference type="InterPro" id="IPR013595">
    <property type="entry name" value="Pept_S33_TAP-like_C"/>
</dbReference>
<evidence type="ECO:0000259" key="3">
    <source>
        <dbReference type="Pfam" id="PF08386"/>
    </source>
</evidence>
<keyword evidence="5" id="KW-1185">Reference proteome</keyword>
<sequence length="528" mass="58443">MPLVLEPSLLTKRQNPIRGVREKLFNGVPLDYNKPENGLQSIIPVIKAPAAKGFPYKGTVMFNPGGPGALGTEYLYKPKAVAKLRSRIIGDGWDIVSFDPRGFGYSVPFASCGVNPRTIELDRANATTSTEKPKNRLPRRLNRRARRPVRFNFRNSTSNPSNAYDQSFGMNVARDPPSWKGSTLESALDLSSSCLNLTSQYNQAGPHMNTVVVATDMLSIGKALAREKGEPEDNVMVNFYGISYGTVIGQWFASLYPKNVGKIMLDGVVDSASWIAKREENTTTLHVDEGWARFFPRCHQAGPQNCSFATGNSTEAIRDRFNIIMTKLDATKYQQENNTAASLVGDALSGTKEFILSSLYDPHDKWPILADYLTAMEPLIAPVDPNEWDATGLMELLSSNSTVKRKKNEKPVPRPALETLTESFLSSKIACTKWPVRPAWEWFGPIGGETATPILFAGNLLDPITPYENARKATSLFKGAKMIYVDEVGHSTLSTKNKCAFNHAINYFQEGKLPSANTRCKSEQQPFQ</sequence>
<reference evidence="5" key="2">
    <citation type="submission" date="2013-04" db="EMBL/GenBank/DDBJ databases">
        <title>Genomic mechanisms accounting for the adaptation to parasitism in nematode-trapping fungi.</title>
        <authorList>
            <person name="Ahren D.G."/>
        </authorList>
    </citation>
    <scope>NUCLEOTIDE SEQUENCE [LARGE SCALE GENOMIC DNA]</scope>
    <source>
        <strain evidence="5">CBS 200.50</strain>
    </source>
</reference>
<evidence type="ECO:0000313" key="5">
    <source>
        <dbReference type="Proteomes" id="UP000015100"/>
    </source>
</evidence>
<dbReference type="OrthoDB" id="425534at2759"/>
<dbReference type="Pfam" id="PF08386">
    <property type="entry name" value="Abhydrolase_4"/>
    <property type="match status" value="1"/>
</dbReference>
<organism evidence="4 5">
    <name type="scientific">Dactylellina haptotyla (strain CBS 200.50)</name>
    <name type="common">Nematode-trapping fungus</name>
    <name type="synonym">Monacrosporium haptotylum</name>
    <dbReference type="NCBI Taxonomy" id="1284197"/>
    <lineage>
        <taxon>Eukaryota</taxon>
        <taxon>Fungi</taxon>
        <taxon>Dikarya</taxon>
        <taxon>Ascomycota</taxon>
        <taxon>Pezizomycotina</taxon>
        <taxon>Orbiliomycetes</taxon>
        <taxon>Orbiliales</taxon>
        <taxon>Orbiliaceae</taxon>
        <taxon>Dactylellina</taxon>
    </lineage>
</organism>
<dbReference type="OMA" id="PRENEVC"/>
<comment type="caution">
    <text evidence="4">The sequence shown here is derived from an EMBL/GenBank/DDBJ whole genome shotgun (WGS) entry which is preliminary data.</text>
</comment>
<dbReference type="PANTHER" id="PTHR43248">
    <property type="entry name" value="2-SUCCINYL-6-HYDROXY-2,4-CYCLOHEXADIENE-1-CARBOXYLATE SYNTHASE"/>
    <property type="match status" value="1"/>
</dbReference>
<evidence type="ECO:0000313" key="4">
    <source>
        <dbReference type="EMBL" id="EPS38108.1"/>
    </source>
</evidence>
<comment type="similarity">
    <text evidence="1">Belongs to the peptidase S33 family.</text>
</comment>
<proteinExistence type="inferred from homology"/>
<keyword evidence="2" id="KW-0378">Hydrolase</keyword>
<dbReference type="GO" id="GO:0016787">
    <property type="term" value="F:hydrolase activity"/>
    <property type="evidence" value="ECO:0007669"/>
    <property type="project" value="UniProtKB-KW"/>
</dbReference>
<dbReference type="SUPFAM" id="SSF53474">
    <property type="entry name" value="alpha/beta-Hydrolases"/>
    <property type="match status" value="1"/>
</dbReference>
<evidence type="ECO:0000256" key="1">
    <source>
        <dbReference type="ARBA" id="ARBA00010088"/>
    </source>
</evidence>
<dbReference type="Proteomes" id="UP000015100">
    <property type="component" value="Unassembled WGS sequence"/>
</dbReference>
<dbReference type="InterPro" id="IPR051601">
    <property type="entry name" value="Serine_prot/Carboxylest_S33"/>
</dbReference>
<dbReference type="eggNOG" id="ENOG502RY03">
    <property type="taxonomic scope" value="Eukaryota"/>
</dbReference>